<evidence type="ECO:0000313" key="9">
    <source>
        <dbReference type="Proteomes" id="UP000636709"/>
    </source>
</evidence>
<reference evidence="8" key="1">
    <citation type="submission" date="2020-07" db="EMBL/GenBank/DDBJ databases">
        <title>Genome sequence and genetic diversity analysis of an under-domesticated orphan crop, white fonio (Digitaria exilis).</title>
        <authorList>
            <person name="Bennetzen J.L."/>
            <person name="Chen S."/>
            <person name="Ma X."/>
            <person name="Wang X."/>
            <person name="Yssel A.E.J."/>
            <person name="Chaluvadi S.R."/>
            <person name="Johnson M."/>
            <person name="Gangashetty P."/>
            <person name="Hamidou F."/>
            <person name="Sanogo M.D."/>
            <person name="Zwaenepoel A."/>
            <person name="Wallace J."/>
            <person name="Van De Peer Y."/>
            <person name="Van Deynze A."/>
        </authorList>
    </citation>
    <scope>NUCLEOTIDE SEQUENCE</scope>
    <source>
        <tissue evidence="8">Leaves</tissue>
    </source>
</reference>
<dbReference type="PANTHER" id="PTHR47830">
    <property type="entry name" value="OS11G0534100 PROTEIN"/>
    <property type="match status" value="1"/>
</dbReference>
<dbReference type="Pfam" id="PF04819">
    <property type="entry name" value="DUF716"/>
    <property type="match status" value="1"/>
</dbReference>
<proteinExistence type="inferred from homology"/>
<dbReference type="EMBL" id="JACEFO010002708">
    <property type="protein sequence ID" value="KAF8650868.1"/>
    <property type="molecule type" value="Genomic_DNA"/>
</dbReference>
<dbReference type="PANTHER" id="PTHR47830:SF1">
    <property type="entry name" value="OS11G0534100 PROTEIN"/>
    <property type="match status" value="1"/>
</dbReference>
<dbReference type="GO" id="GO:0016020">
    <property type="term" value="C:membrane"/>
    <property type="evidence" value="ECO:0007669"/>
    <property type="project" value="UniProtKB-SubCell"/>
</dbReference>
<evidence type="ECO:0000256" key="5">
    <source>
        <dbReference type="ARBA" id="ARBA00023136"/>
    </source>
</evidence>
<evidence type="ECO:0000256" key="1">
    <source>
        <dbReference type="ARBA" id="ARBA00004141"/>
    </source>
</evidence>
<feature type="compositionally biased region" description="Basic and acidic residues" evidence="6">
    <location>
        <begin position="37"/>
        <end position="55"/>
    </location>
</feature>
<sequence length="422" mass="43624">MVYHLRSRGPIAGPLWDPHHVGPTCGVTCPRIAQADLNRRHGRSDGRDNADDVPRTRGPHSSHLCRRPRLLADTTRLTASSLHRTAPPHFSPPFPAPLPRNSGILCSSSSTGSPTTLQPTPMAEALLLTCHLALAFSLLAASLSHLLVAAVSHLSPSSLHSHHRLLRLLRHPLVGLLPPLLALPFAFLPLAPATPLLPLLLLPPLLPLLPLPFLPPHLPLLLSLPLLLLARAAGLLAASFPASDLQQHALAVARILLLAAAAASLASSLSAASAQRGSAAAGAHFVAEVGLACAGAVGGLWAAQSGLILYVDACVPAGCHRLLDAGGGAAPATRCEVEEARLRGVAIMDLALSVHCVVVAAVAVGVLLAVARWFGVDISSGVGRRHNGSSYDALPTVPSAGSTAEMEHLQGKGIVGKSVAQE</sequence>
<feature type="transmembrane region" description="Helical" evidence="7">
    <location>
        <begin position="248"/>
        <end position="269"/>
    </location>
</feature>
<comment type="subcellular location">
    <subcellularLocation>
        <location evidence="1">Membrane</location>
        <topology evidence="1">Multi-pass membrane protein</topology>
    </subcellularLocation>
</comment>
<protein>
    <submittedName>
        <fullName evidence="8">Uncharacterized protein</fullName>
    </submittedName>
</protein>
<feature type="transmembrane region" description="Helical" evidence="7">
    <location>
        <begin position="281"/>
        <end position="303"/>
    </location>
</feature>
<evidence type="ECO:0000256" key="7">
    <source>
        <dbReference type="SAM" id="Phobius"/>
    </source>
</evidence>
<feature type="transmembrane region" description="Helical" evidence="7">
    <location>
        <begin position="172"/>
        <end position="190"/>
    </location>
</feature>
<keyword evidence="5 7" id="KW-0472">Membrane</keyword>
<evidence type="ECO:0000256" key="6">
    <source>
        <dbReference type="SAM" id="MobiDB-lite"/>
    </source>
</evidence>
<comment type="caution">
    <text evidence="8">The sequence shown here is derived from an EMBL/GenBank/DDBJ whole genome shotgun (WGS) entry which is preliminary data.</text>
</comment>
<evidence type="ECO:0000256" key="3">
    <source>
        <dbReference type="ARBA" id="ARBA00022692"/>
    </source>
</evidence>
<keyword evidence="4 7" id="KW-1133">Transmembrane helix</keyword>
<keyword evidence="9" id="KW-1185">Reference proteome</keyword>
<dbReference type="OrthoDB" id="1924702at2759"/>
<dbReference type="Proteomes" id="UP000636709">
    <property type="component" value="Unassembled WGS sequence"/>
</dbReference>
<keyword evidence="3 7" id="KW-0812">Transmembrane</keyword>
<gene>
    <name evidence="8" type="ORF">HU200_063778</name>
</gene>
<feature type="transmembrane region" description="Helical" evidence="7">
    <location>
        <begin position="125"/>
        <end position="151"/>
    </location>
</feature>
<name>A0A835DYV8_9POAL</name>
<evidence type="ECO:0000313" key="8">
    <source>
        <dbReference type="EMBL" id="KAF8650868.1"/>
    </source>
</evidence>
<feature type="transmembrane region" description="Helical" evidence="7">
    <location>
        <begin position="221"/>
        <end position="242"/>
    </location>
</feature>
<dbReference type="InterPro" id="IPR006904">
    <property type="entry name" value="DUF716"/>
</dbReference>
<comment type="similarity">
    <text evidence="2">Belongs to the TMEM45 family.</text>
</comment>
<dbReference type="AlphaFoldDB" id="A0A835DYV8"/>
<accession>A0A835DYV8</accession>
<feature type="transmembrane region" description="Helical" evidence="7">
    <location>
        <begin position="352"/>
        <end position="375"/>
    </location>
</feature>
<evidence type="ECO:0000256" key="4">
    <source>
        <dbReference type="ARBA" id="ARBA00022989"/>
    </source>
</evidence>
<evidence type="ECO:0000256" key="2">
    <source>
        <dbReference type="ARBA" id="ARBA00006948"/>
    </source>
</evidence>
<feature type="region of interest" description="Disordered" evidence="6">
    <location>
        <begin position="36"/>
        <end position="63"/>
    </location>
</feature>
<organism evidence="8 9">
    <name type="scientific">Digitaria exilis</name>
    <dbReference type="NCBI Taxonomy" id="1010633"/>
    <lineage>
        <taxon>Eukaryota</taxon>
        <taxon>Viridiplantae</taxon>
        <taxon>Streptophyta</taxon>
        <taxon>Embryophyta</taxon>
        <taxon>Tracheophyta</taxon>
        <taxon>Spermatophyta</taxon>
        <taxon>Magnoliopsida</taxon>
        <taxon>Liliopsida</taxon>
        <taxon>Poales</taxon>
        <taxon>Poaceae</taxon>
        <taxon>PACMAD clade</taxon>
        <taxon>Panicoideae</taxon>
        <taxon>Panicodae</taxon>
        <taxon>Paniceae</taxon>
        <taxon>Anthephorinae</taxon>
        <taxon>Digitaria</taxon>
    </lineage>
</organism>